<proteinExistence type="predicted"/>
<dbReference type="AlphaFoldDB" id="A0A8G0ZXK2"/>
<gene>
    <name evidence="1" type="ORF">JO391_03335</name>
</gene>
<dbReference type="KEGG" id="nsm:JO391_03335"/>
<keyword evidence="2" id="KW-1185">Reference proteome</keyword>
<dbReference type="EMBL" id="CP069370">
    <property type="protein sequence ID" value="QYZ70568.1"/>
    <property type="molecule type" value="Genomic_DNA"/>
</dbReference>
<sequence length="92" mass="10071">MRRNLRTGLKGRPRPDAMRSFDGLPLDLRRWLAGAALPWSPQSALRIWQRALAESGSVEAAIARLEGTEAAMLRRDAAGTWGRGHPAGEPRG</sequence>
<protein>
    <submittedName>
        <fullName evidence="1">Uncharacterized protein</fullName>
    </submittedName>
</protein>
<reference evidence="1" key="1">
    <citation type="submission" date="2021-02" db="EMBL/GenBank/DDBJ databases">
        <title>Rhodobacter shimadae sp. nov., an aerobic anoxygenic phototrophic bacterium isolated from a hot spring.</title>
        <authorList>
            <person name="Muramatsu S."/>
            <person name="Haruta S."/>
            <person name="Hirose S."/>
            <person name="Hanada S."/>
        </authorList>
    </citation>
    <scope>NUCLEOTIDE SEQUENCE</scope>
    <source>
        <strain evidence="1">N10</strain>
    </source>
</reference>
<dbReference type="InterPro" id="IPR045386">
    <property type="entry name" value="DUF6525"/>
</dbReference>
<accession>A0A8G0ZXK2</accession>
<dbReference type="RefSeq" id="WP_220662786.1">
    <property type="nucleotide sequence ID" value="NZ_CP069370.1"/>
</dbReference>
<evidence type="ECO:0000313" key="1">
    <source>
        <dbReference type="EMBL" id="QYZ70568.1"/>
    </source>
</evidence>
<name>A0A8G0ZXK2_9RHOB</name>
<dbReference type="Pfam" id="PF20135">
    <property type="entry name" value="DUF6525"/>
    <property type="match status" value="1"/>
</dbReference>
<dbReference type="Proteomes" id="UP000826300">
    <property type="component" value="Chromosome"/>
</dbReference>
<organism evidence="1 2">
    <name type="scientific">Neotabrizicola shimadae</name>
    <dbReference type="NCBI Taxonomy" id="2807096"/>
    <lineage>
        <taxon>Bacteria</taxon>
        <taxon>Pseudomonadati</taxon>
        <taxon>Pseudomonadota</taxon>
        <taxon>Alphaproteobacteria</taxon>
        <taxon>Rhodobacterales</taxon>
        <taxon>Paracoccaceae</taxon>
        <taxon>Neotabrizicola</taxon>
    </lineage>
</organism>
<evidence type="ECO:0000313" key="2">
    <source>
        <dbReference type="Proteomes" id="UP000826300"/>
    </source>
</evidence>